<feature type="compositionally biased region" description="Gly residues" evidence="6">
    <location>
        <begin position="146"/>
        <end position="159"/>
    </location>
</feature>
<feature type="compositionally biased region" description="Basic and acidic residues" evidence="6">
    <location>
        <begin position="664"/>
        <end position="682"/>
    </location>
</feature>
<dbReference type="Pfam" id="PF13087">
    <property type="entry name" value="AAA_12"/>
    <property type="match status" value="1"/>
</dbReference>
<evidence type="ECO:0000256" key="1">
    <source>
        <dbReference type="ARBA" id="ARBA00007913"/>
    </source>
</evidence>
<protein>
    <submittedName>
        <fullName evidence="9">Uncharacterized protein</fullName>
    </submittedName>
</protein>
<dbReference type="SUPFAM" id="SSF52540">
    <property type="entry name" value="P-loop containing nucleoside triphosphate hydrolases"/>
    <property type="match status" value="1"/>
</dbReference>
<feature type="domain" description="DNA2/NAM7 helicase-like C-terminal" evidence="8">
    <location>
        <begin position="1575"/>
        <end position="1684"/>
    </location>
</feature>
<dbReference type="PANTHER" id="PTHR43788:SF8">
    <property type="entry name" value="DNA-BINDING PROTEIN SMUBP-2"/>
    <property type="match status" value="1"/>
</dbReference>
<evidence type="ECO:0000256" key="5">
    <source>
        <dbReference type="ARBA" id="ARBA00022840"/>
    </source>
</evidence>
<evidence type="ECO:0000256" key="3">
    <source>
        <dbReference type="ARBA" id="ARBA00022801"/>
    </source>
</evidence>
<evidence type="ECO:0000256" key="2">
    <source>
        <dbReference type="ARBA" id="ARBA00022741"/>
    </source>
</evidence>
<accession>A0A150GQR0</accession>
<sequence length="1764" mass="189781">MRSAAAAPSRRRLLSASTALGREALAPGRVLQVHVIGVERVRVAAVPRSSAPERSADPAISTTVIADFTDRKCRRALAVELVERVDPRPSNEKLSPSLSDPFPRYRDEPSNVRKNAAKERELDCKADLDAEGFIDLAPWDNERGPGDSGNGGGGKGSSGGVDVLLEDALRRMMRQPRGQRAYVRQVTLAGQQDGVTVSGIIDFLLLLWDRLGAPRLRVVECKDSSAQKTSHVVQAALYALMLRELLRRRGGSGCQHSGGGVDGGAEGLSKIASSGSSGSITIIGSSGSGSGGEQGAGAGGTDDASPGPGEWSLSELAGGEAVEAVVVRDSEDGRPEHPLRVPLLDLEKLYDEVHIQLGQVGQLQLDAMDATHAQHGSTEAVLSLVRRQPYDFSAKCASCMRRAHCFADSIARSALELLGLDATATERLRAAGFCTVRDVAGMVLPGEEARAAPPDQRVQSLAASGFRFDLRALRTKARVMCVGLPEGAYDKFRRSIQPLPARGPSTLPAWCPTDKVPPEGPLVRIFLTGHYDGVHKRISSLAAHVTRSGEDLGTWEPGMQPPGLPSDWTQVPRDERYGRNVLEINAQPYWPGRAHHDANRLLDRSFLEGFFGQLTEAVRQVAAMAADKYAATGVPAASRDGAVPLLSVADGGSGSRASSPLPSREPRALNRREDAGGVRDEQGSGPTSLTARLHIYVHSSPFLQQLVNVMEWSGGLSGEAPLLESVLTLLGLRQGPLGEQHMVSCLDEEMDRQVVVGGLGTNMWTLGGHTWLSPRAVGDSQRPDWAAPSTVKFRAPKVKLYGTEVDLARKFGLVKTASVEYDAASRRLQADAGKQGIRRRSDGRRIFTEVDMPGNSLDPEHFVLFLEDQAKRKRAELGNRWGRWPPQPLPERLEMHLPELLRLEPLLLRFLTERLACAAPWELPKPPLDLDALLPAAAPEQGVAPSALKPLVEVLRDWHAIDFQQQLREKRMRLMQATPLDRYRSHKCALIRNLRCLADDSLECADPWVHEQLRRLEAIQGGSGALRKSFLKSVYVCEEDAEALSNRLAAEWGNWRREPLACKQGDFVRVHARDPDPTKHQTLSQLATSQGFTATVIAVEATSRRRRTAGAPALGAEPGRRVLLQVIRTGNAPGQFVLASRPFTAAAATLDESISDYVKNAVDARLGSAAGSHGPWMETLLRGGGLGGRHKGAAAYGGTTGSDAELERRVERSLAAVAGELVASGLLREEQAEGALAGLDMRCQLVQGPPGTGKTQLLAAAVLLRLMRSAAVRPPLPESQLLSVAYALPSSASVGAAKGGETALGRIALVVTSTNAAADVALERLASMGPDVRDAAYRSGYPQEHPLPRISFVRLTTTPKLANAQQTLTELRRNGGMVVVGCTVSAALKLAGYLQADICSADPWVTCPLALLALDEASMGTSADMVALLSLFQVDAETETRPDISRQPALVGSAYGLLAELLGPLRSTLSVSNRFGEVTALLLSEAVYKHDQLQLLGRRRAAKAAGAGAPAADEATGAVSSDESEIALTAAWHEAEEADAASPALLEPLEVVTSRVWSEPDELFLLLHDENASTEGNPLEVQLLREVLAAAPQGSLSADSVGVVTIRRRVSHQRSLLSDTLSGLLPAGNVDVDVVERFQGGERRTILASACTSSAAAISRQIDFYLQPERLNVMMSRHMERLVLTVSSHVLDFTPPSAEQLADMALYKEMRRLVRRKLGSCTVQHPQHPGRAHRVTLYGVDPARVQQLREAARARVEERKRAAD</sequence>
<dbReference type="PANTHER" id="PTHR43788">
    <property type="entry name" value="DNA2/NAM7 HELICASE FAMILY MEMBER"/>
    <property type="match status" value="1"/>
</dbReference>
<evidence type="ECO:0000259" key="7">
    <source>
        <dbReference type="Pfam" id="PF13086"/>
    </source>
</evidence>
<evidence type="ECO:0000256" key="4">
    <source>
        <dbReference type="ARBA" id="ARBA00022806"/>
    </source>
</evidence>
<comment type="caution">
    <text evidence="9">The sequence shown here is derived from an EMBL/GenBank/DDBJ whole genome shotgun (WGS) entry which is preliminary data.</text>
</comment>
<gene>
    <name evidence="9" type="ORF">GPECTOR_10g794</name>
</gene>
<keyword evidence="4" id="KW-0347">Helicase</keyword>
<reference evidence="10" key="1">
    <citation type="journal article" date="2016" name="Nat. Commun.">
        <title>The Gonium pectorale genome demonstrates co-option of cell cycle regulation during the evolution of multicellularity.</title>
        <authorList>
            <person name="Hanschen E.R."/>
            <person name="Marriage T.N."/>
            <person name="Ferris P.J."/>
            <person name="Hamaji T."/>
            <person name="Toyoda A."/>
            <person name="Fujiyama A."/>
            <person name="Neme R."/>
            <person name="Noguchi H."/>
            <person name="Minakuchi Y."/>
            <person name="Suzuki M."/>
            <person name="Kawai-Toyooka H."/>
            <person name="Smith D.R."/>
            <person name="Sparks H."/>
            <person name="Anderson J."/>
            <person name="Bakaric R."/>
            <person name="Luria V."/>
            <person name="Karger A."/>
            <person name="Kirschner M.W."/>
            <person name="Durand P.M."/>
            <person name="Michod R.E."/>
            <person name="Nozaki H."/>
            <person name="Olson B.J."/>
        </authorList>
    </citation>
    <scope>NUCLEOTIDE SEQUENCE [LARGE SCALE GENOMIC DNA]</scope>
    <source>
        <strain evidence="10">NIES-2863</strain>
    </source>
</reference>
<feature type="region of interest" description="Disordered" evidence="6">
    <location>
        <begin position="282"/>
        <end position="313"/>
    </location>
</feature>
<feature type="region of interest" description="Disordered" evidence="6">
    <location>
        <begin position="137"/>
        <end position="159"/>
    </location>
</feature>
<feature type="region of interest" description="Disordered" evidence="6">
    <location>
        <begin position="648"/>
        <end position="686"/>
    </location>
</feature>
<feature type="region of interest" description="Disordered" evidence="6">
    <location>
        <begin position="86"/>
        <end position="118"/>
    </location>
</feature>
<evidence type="ECO:0000313" key="9">
    <source>
        <dbReference type="EMBL" id="KXZ52165.1"/>
    </source>
</evidence>
<dbReference type="InterPro" id="IPR041679">
    <property type="entry name" value="DNA2/NAM7-like_C"/>
</dbReference>
<dbReference type="InterPro" id="IPR041677">
    <property type="entry name" value="DNA2/NAM7_AAA_11"/>
</dbReference>
<keyword evidence="10" id="KW-1185">Reference proteome</keyword>
<dbReference type="OrthoDB" id="546458at2759"/>
<keyword evidence="2" id="KW-0547">Nucleotide-binding</keyword>
<evidence type="ECO:0000256" key="6">
    <source>
        <dbReference type="SAM" id="MobiDB-lite"/>
    </source>
</evidence>
<dbReference type="InterPro" id="IPR050534">
    <property type="entry name" value="Coronavir_polyprotein_1ab"/>
</dbReference>
<evidence type="ECO:0000259" key="8">
    <source>
        <dbReference type="Pfam" id="PF13087"/>
    </source>
</evidence>
<organism evidence="9 10">
    <name type="scientific">Gonium pectorale</name>
    <name type="common">Green alga</name>
    <dbReference type="NCBI Taxonomy" id="33097"/>
    <lineage>
        <taxon>Eukaryota</taxon>
        <taxon>Viridiplantae</taxon>
        <taxon>Chlorophyta</taxon>
        <taxon>core chlorophytes</taxon>
        <taxon>Chlorophyceae</taxon>
        <taxon>CS clade</taxon>
        <taxon>Chlamydomonadales</taxon>
        <taxon>Volvocaceae</taxon>
        <taxon>Gonium</taxon>
    </lineage>
</organism>
<evidence type="ECO:0000313" key="10">
    <source>
        <dbReference type="Proteomes" id="UP000075714"/>
    </source>
</evidence>
<keyword evidence="5" id="KW-0067">ATP-binding</keyword>
<dbReference type="Pfam" id="PF13086">
    <property type="entry name" value="AAA_11"/>
    <property type="match status" value="1"/>
</dbReference>
<dbReference type="EMBL" id="LSYV01000011">
    <property type="protein sequence ID" value="KXZ52165.1"/>
    <property type="molecule type" value="Genomic_DNA"/>
</dbReference>
<proteinExistence type="inferred from homology"/>
<dbReference type="GO" id="GO:0043139">
    <property type="term" value="F:5'-3' DNA helicase activity"/>
    <property type="evidence" value="ECO:0007669"/>
    <property type="project" value="TreeGrafter"/>
</dbReference>
<feature type="compositionally biased region" description="Gly residues" evidence="6">
    <location>
        <begin position="286"/>
        <end position="300"/>
    </location>
</feature>
<feature type="domain" description="DNA2/NAM7 helicase helicase" evidence="7">
    <location>
        <begin position="1243"/>
        <end position="1343"/>
    </location>
</feature>
<name>A0A150GQR0_GONPE</name>
<dbReference type="Gene3D" id="3.40.50.300">
    <property type="entry name" value="P-loop containing nucleotide triphosphate hydrolases"/>
    <property type="match status" value="2"/>
</dbReference>
<dbReference type="STRING" id="33097.A0A150GQR0"/>
<feature type="compositionally biased region" description="Basic and acidic residues" evidence="6">
    <location>
        <begin position="103"/>
        <end position="118"/>
    </location>
</feature>
<dbReference type="GO" id="GO:0016787">
    <property type="term" value="F:hydrolase activity"/>
    <property type="evidence" value="ECO:0007669"/>
    <property type="project" value="UniProtKB-KW"/>
</dbReference>
<keyword evidence="3" id="KW-0378">Hydrolase</keyword>
<dbReference type="InterPro" id="IPR027417">
    <property type="entry name" value="P-loop_NTPase"/>
</dbReference>
<dbReference type="GO" id="GO:0005524">
    <property type="term" value="F:ATP binding"/>
    <property type="evidence" value="ECO:0007669"/>
    <property type="project" value="UniProtKB-KW"/>
</dbReference>
<comment type="similarity">
    <text evidence="1">Belongs to the DNA2/NAM7 helicase family.</text>
</comment>
<dbReference type="Proteomes" id="UP000075714">
    <property type="component" value="Unassembled WGS sequence"/>
</dbReference>